<evidence type="ECO:0000313" key="2">
    <source>
        <dbReference type="Proteomes" id="UP001060085"/>
    </source>
</evidence>
<proteinExistence type="predicted"/>
<sequence length="135" mass="15549">MLALWQIFLLVFSWVDPEQMSRAKQRIDNLSFSFLARIWPRSSSYDQFLKTTDFFVLLQLINFGEGLNNEIEMLIEVQSCFSIEGNQMTVLWIPFKYKANDLYLSGTPPSSPLNNIKRSTIYGGLRAAVNVAKLM</sequence>
<organism evidence="1 2">
    <name type="scientific">Catharanthus roseus</name>
    <name type="common">Madagascar periwinkle</name>
    <name type="synonym">Vinca rosea</name>
    <dbReference type="NCBI Taxonomy" id="4058"/>
    <lineage>
        <taxon>Eukaryota</taxon>
        <taxon>Viridiplantae</taxon>
        <taxon>Streptophyta</taxon>
        <taxon>Embryophyta</taxon>
        <taxon>Tracheophyta</taxon>
        <taxon>Spermatophyta</taxon>
        <taxon>Magnoliopsida</taxon>
        <taxon>eudicotyledons</taxon>
        <taxon>Gunneridae</taxon>
        <taxon>Pentapetalae</taxon>
        <taxon>asterids</taxon>
        <taxon>lamiids</taxon>
        <taxon>Gentianales</taxon>
        <taxon>Apocynaceae</taxon>
        <taxon>Rauvolfioideae</taxon>
        <taxon>Vinceae</taxon>
        <taxon>Catharanthinae</taxon>
        <taxon>Catharanthus</taxon>
    </lineage>
</organism>
<gene>
    <name evidence="1" type="ORF">M9H77_12280</name>
</gene>
<accession>A0ACC0BGZ1</accession>
<keyword evidence="2" id="KW-1185">Reference proteome</keyword>
<dbReference type="Proteomes" id="UP001060085">
    <property type="component" value="Linkage Group LG03"/>
</dbReference>
<protein>
    <submittedName>
        <fullName evidence="1">Uncharacterized protein</fullName>
    </submittedName>
</protein>
<name>A0ACC0BGZ1_CATRO</name>
<reference evidence="2" key="1">
    <citation type="journal article" date="2023" name="Nat. Plants">
        <title>Single-cell RNA sequencing provides a high-resolution roadmap for understanding the multicellular compartmentation of specialized metabolism.</title>
        <authorList>
            <person name="Sun S."/>
            <person name="Shen X."/>
            <person name="Li Y."/>
            <person name="Li Y."/>
            <person name="Wang S."/>
            <person name="Li R."/>
            <person name="Zhang H."/>
            <person name="Shen G."/>
            <person name="Guo B."/>
            <person name="Wei J."/>
            <person name="Xu J."/>
            <person name="St-Pierre B."/>
            <person name="Chen S."/>
            <person name="Sun C."/>
        </authorList>
    </citation>
    <scope>NUCLEOTIDE SEQUENCE [LARGE SCALE GENOMIC DNA]</scope>
</reference>
<dbReference type="EMBL" id="CM044703">
    <property type="protein sequence ID" value="KAI5671916.1"/>
    <property type="molecule type" value="Genomic_DNA"/>
</dbReference>
<evidence type="ECO:0000313" key="1">
    <source>
        <dbReference type="EMBL" id="KAI5671916.1"/>
    </source>
</evidence>
<comment type="caution">
    <text evidence="1">The sequence shown here is derived from an EMBL/GenBank/DDBJ whole genome shotgun (WGS) entry which is preliminary data.</text>
</comment>